<dbReference type="GeneID" id="7065865"/>
<keyword evidence="2" id="KW-1185">Reference proteome</keyword>
<dbReference type="STRING" id="227377.CBU_1530a"/>
<sequence length="99" mass="11624">MIQHSIHPKYPIQKLYNIMTIKQTTPSPHCPLPPDDAERRFAFLSSRKLEVARMKRSEIRGIAFISRHFAALHTGYFTLLLKKQRDSNRGFNIFLSFIH</sequence>
<dbReference type="KEGG" id="cbu:CBU_1530a"/>
<dbReference type="EnsemblBacteria" id="ACI15301">
    <property type="protein sequence ID" value="ACI15301"/>
    <property type="gene ID" value="CBU_1530a"/>
</dbReference>
<reference evidence="1 2" key="1">
    <citation type="journal article" date="2003" name="Proc. Natl. Acad. Sci. U.S.A.">
        <title>Complete genome sequence of the Q-fever pathogen, Coxiella burnetii.</title>
        <authorList>
            <person name="Seshadri R."/>
            <person name="Paulsen I.T."/>
            <person name="Eisen J.A."/>
            <person name="Read T.D."/>
            <person name="Nelson K.E."/>
            <person name="Nelson W.C."/>
            <person name="Ward N.L."/>
            <person name="Tettelin H."/>
            <person name="Davidsen T.M."/>
            <person name="Beanan M.J."/>
            <person name="Deboy R.T."/>
            <person name="Daugherty S.C."/>
            <person name="Brinkac L.M."/>
            <person name="Madupu R."/>
            <person name="Dodson R.J."/>
            <person name="Khouri H.M."/>
            <person name="Lee K.H."/>
            <person name="Carty H.A."/>
            <person name="Scanlan D."/>
            <person name="Heinzen R.A."/>
            <person name="Thompson H.A."/>
            <person name="Samuel J.E."/>
            <person name="Fraser C.M."/>
            <person name="Heidelberg J.F."/>
        </authorList>
    </citation>
    <scope>NUCLEOTIDE SEQUENCE [LARGE SCALE GENOMIC DNA]</scope>
    <source>
        <strain evidence="2">RSA 493 / Nine Mile phase I</strain>
    </source>
</reference>
<evidence type="ECO:0000313" key="1">
    <source>
        <dbReference type="EMBL" id="ACI15301.1"/>
    </source>
</evidence>
<dbReference type="Proteomes" id="UP000002671">
    <property type="component" value="Chromosome"/>
</dbReference>
<organism evidence="1 2">
    <name type="scientific">Coxiella burnetii (strain RSA 493 / Nine Mile phase I)</name>
    <dbReference type="NCBI Taxonomy" id="227377"/>
    <lineage>
        <taxon>Bacteria</taxon>
        <taxon>Pseudomonadati</taxon>
        <taxon>Pseudomonadota</taxon>
        <taxon>Gammaproteobacteria</taxon>
        <taxon>Legionellales</taxon>
        <taxon>Coxiellaceae</taxon>
        <taxon>Coxiella</taxon>
    </lineage>
</organism>
<evidence type="ECO:0000313" key="2">
    <source>
        <dbReference type="Proteomes" id="UP000002671"/>
    </source>
</evidence>
<dbReference type="EMBL" id="AE016828">
    <property type="protein sequence ID" value="ACI15301.1"/>
    <property type="molecule type" value="Genomic_DNA"/>
</dbReference>
<accession>B5QSD7</accession>
<dbReference type="RefSeq" id="YP_002333010.1">
    <property type="nucleotide sequence ID" value="NC_002971.4"/>
</dbReference>
<gene>
    <name evidence="1" type="ORF">CBU_1530a</name>
</gene>
<dbReference type="AlphaFoldDB" id="B5QSD7"/>
<name>B5QSD7_COXBU</name>
<proteinExistence type="predicted"/>
<protein>
    <submittedName>
        <fullName evidence="1">Uncharacterized protein</fullName>
    </submittedName>
</protein>
<dbReference type="RefSeq" id="WP_010958283.1">
    <property type="nucleotide sequence ID" value="NC_002971.4"/>
</dbReference>
<dbReference type="HOGENOM" id="CLU_2315562_0_0_6"/>
<reference evidence="1 2" key="2">
    <citation type="journal article" date="2009" name="Infect. Immun.">
        <title>Comparative genomics reveal extensive transposon-mediated genomic plasticity and diversity among potential effector proteins within the genus Coxiella.</title>
        <authorList>
            <person name="Beare P.A."/>
            <person name="Unsworth N."/>
            <person name="Andoh M."/>
            <person name="Voth D.E."/>
            <person name="Omsland A."/>
            <person name="Gilk S.D."/>
            <person name="Williams K.P."/>
            <person name="Sobral B.W."/>
            <person name="Kupko J.J.III."/>
            <person name="Porcella S.F."/>
            <person name="Samuel J.E."/>
            <person name="Heinzen R.A."/>
        </authorList>
    </citation>
    <scope>NUCLEOTIDE SEQUENCE [LARGE SCALE GENOMIC DNA]</scope>
    <source>
        <strain evidence="2">RSA 493 / Nine Mile phase I</strain>
    </source>
</reference>